<organism evidence="3 4">
    <name type="scientific">Carboxylicivirga linearis</name>
    <dbReference type="NCBI Taxonomy" id="1628157"/>
    <lineage>
        <taxon>Bacteria</taxon>
        <taxon>Pseudomonadati</taxon>
        <taxon>Bacteroidota</taxon>
        <taxon>Bacteroidia</taxon>
        <taxon>Marinilabiliales</taxon>
        <taxon>Marinilabiliaceae</taxon>
        <taxon>Carboxylicivirga</taxon>
    </lineage>
</organism>
<dbReference type="EMBL" id="JAGUCO010000018">
    <property type="protein sequence ID" value="MBS2100043.1"/>
    <property type="molecule type" value="Genomic_DNA"/>
</dbReference>
<accession>A0ABS5JYS7</accession>
<reference evidence="3 4" key="1">
    <citation type="journal article" date="2015" name="Int. J. Syst. Evol. Microbiol.">
        <title>Carboxylicivirga linearis sp. nov., isolated from a sea cucumber culture pond.</title>
        <authorList>
            <person name="Wang F.Q."/>
            <person name="Zhou Y.X."/>
            <person name="Lin X.Z."/>
            <person name="Chen G.J."/>
            <person name="Du Z.J."/>
        </authorList>
    </citation>
    <scope>NUCLEOTIDE SEQUENCE [LARGE SCALE GENOMIC DNA]</scope>
    <source>
        <strain evidence="3 4">FB218</strain>
    </source>
</reference>
<name>A0ABS5JYS7_9BACT</name>
<evidence type="ECO:0000313" key="4">
    <source>
        <dbReference type="Proteomes" id="UP000708576"/>
    </source>
</evidence>
<keyword evidence="4" id="KW-1185">Reference proteome</keyword>
<evidence type="ECO:0000256" key="2">
    <source>
        <dbReference type="ARBA" id="ARBA00023125"/>
    </source>
</evidence>
<comment type="similarity">
    <text evidence="1">Belongs to the PUR DNA-binding protein family.</text>
</comment>
<dbReference type="Pfam" id="PF11680">
    <property type="entry name" value="DUF3276"/>
    <property type="match status" value="1"/>
</dbReference>
<comment type="caution">
    <text evidence="3">The sequence shown here is derived from an EMBL/GenBank/DDBJ whole genome shotgun (WGS) entry which is preliminary data.</text>
</comment>
<dbReference type="Gene3D" id="3.10.450.700">
    <property type="match status" value="1"/>
</dbReference>
<keyword evidence="2" id="KW-0238">DNA-binding</keyword>
<evidence type="ECO:0000256" key="1">
    <source>
        <dbReference type="ARBA" id="ARBA00009251"/>
    </source>
</evidence>
<dbReference type="RefSeq" id="WP_212217286.1">
    <property type="nucleotide sequence ID" value="NZ_JAGUCO010000018.1"/>
</dbReference>
<proteinExistence type="inferred from homology"/>
<dbReference type="InterPro" id="IPR006628">
    <property type="entry name" value="PUR-bd_fam"/>
</dbReference>
<protein>
    <submittedName>
        <fullName evidence="3">DUF3276 family protein</fullName>
    </submittedName>
</protein>
<dbReference type="SMART" id="SM00712">
    <property type="entry name" value="PUR"/>
    <property type="match status" value="1"/>
</dbReference>
<evidence type="ECO:0000313" key="3">
    <source>
        <dbReference type="EMBL" id="MBS2100043.1"/>
    </source>
</evidence>
<dbReference type="Proteomes" id="UP000708576">
    <property type="component" value="Unassembled WGS sequence"/>
</dbReference>
<sequence>MEGFDKKEEIEKNEREEIFSKAVRAGKRTYFFDVKATRKEDYYLTITESKKRYDQDGRYHFEKHKVFLYKEDFDKFADGLQETIDFIKKNQHFEAPQTDKVLQEEPISSKEYTSVEFEDLHE</sequence>
<gene>
    <name evidence="3" type="ORF">KEM10_17280</name>
</gene>